<comment type="caution">
    <text evidence="2">The sequence shown here is derived from an EMBL/GenBank/DDBJ whole genome shotgun (WGS) entry which is preliminary data.</text>
</comment>
<feature type="region of interest" description="Disordered" evidence="1">
    <location>
        <begin position="18"/>
        <end position="40"/>
    </location>
</feature>
<dbReference type="EMBL" id="JBCNJP010000007">
    <property type="protein sequence ID" value="KAK9077861.1"/>
    <property type="molecule type" value="Genomic_DNA"/>
</dbReference>
<dbReference type="InterPro" id="IPR044639">
    <property type="entry name" value="CGS1/2"/>
</dbReference>
<reference evidence="2 3" key="1">
    <citation type="submission" date="2024-04" db="EMBL/GenBank/DDBJ databases">
        <title>The reference genome of an endangered Asteraceae, Deinandra increscens subsp. villosa, native to the Central Coast of California.</title>
        <authorList>
            <person name="Guilliams M."/>
            <person name="Hasenstab-Lehman K."/>
            <person name="Meyer R."/>
            <person name="Mcevoy S."/>
        </authorList>
    </citation>
    <scope>NUCLEOTIDE SEQUENCE [LARGE SCALE GENOMIC DNA]</scope>
    <source>
        <tissue evidence="2">Leaf</tissue>
    </source>
</reference>
<dbReference type="PANTHER" id="PTHR43379">
    <property type="entry name" value="CYSTATHIONINE GAMMA-SYNTHASE"/>
    <property type="match status" value="1"/>
</dbReference>
<proteinExistence type="predicted"/>
<dbReference type="GO" id="GO:0009086">
    <property type="term" value="P:methionine biosynthetic process"/>
    <property type="evidence" value="ECO:0007669"/>
    <property type="project" value="InterPro"/>
</dbReference>
<dbReference type="PANTHER" id="PTHR43379:SF1">
    <property type="entry name" value="CYSTATHIONINE GAMMA-SYNTHASE 1, CHLOROPLASTIC-RELATED"/>
    <property type="match status" value="1"/>
</dbReference>
<organism evidence="2 3">
    <name type="scientific">Deinandra increscens subsp. villosa</name>
    <dbReference type="NCBI Taxonomy" id="3103831"/>
    <lineage>
        <taxon>Eukaryota</taxon>
        <taxon>Viridiplantae</taxon>
        <taxon>Streptophyta</taxon>
        <taxon>Embryophyta</taxon>
        <taxon>Tracheophyta</taxon>
        <taxon>Spermatophyta</taxon>
        <taxon>Magnoliopsida</taxon>
        <taxon>eudicotyledons</taxon>
        <taxon>Gunneridae</taxon>
        <taxon>Pentapetalae</taxon>
        <taxon>asterids</taxon>
        <taxon>campanulids</taxon>
        <taxon>Asterales</taxon>
        <taxon>Asteraceae</taxon>
        <taxon>Asteroideae</taxon>
        <taxon>Heliantheae alliance</taxon>
        <taxon>Madieae</taxon>
        <taxon>Madiinae</taxon>
        <taxon>Deinandra</taxon>
    </lineage>
</organism>
<name>A0AAP0DML7_9ASTR</name>
<dbReference type="Proteomes" id="UP001408789">
    <property type="component" value="Unassembled WGS sequence"/>
</dbReference>
<dbReference type="AlphaFoldDB" id="A0AAP0DML7"/>
<gene>
    <name evidence="2" type="ORF">SSX86_006199</name>
</gene>
<dbReference type="GO" id="GO:0003962">
    <property type="term" value="F:cystathionine gamma-synthase activity"/>
    <property type="evidence" value="ECO:0007669"/>
    <property type="project" value="InterPro"/>
</dbReference>
<evidence type="ECO:0000313" key="3">
    <source>
        <dbReference type="Proteomes" id="UP001408789"/>
    </source>
</evidence>
<evidence type="ECO:0000313" key="2">
    <source>
        <dbReference type="EMBL" id="KAK9077861.1"/>
    </source>
</evidence>
<protein>
    <submittedName>
        <fullName evidence="2">Uncharacterized protein</fullName>
    </submittedName>
</protein>
<dbReference type="GO" id="GO:0009507">
    <property type="term" value="C:chloroplast"/>
    <property type="evidence" value="ECO:0007669"/>
    <property type="project" value="TreeGrafter"/>
</dbReference>
<keyword evidence="3" id="KW-1185">Reference proteome</keyword>
<accession>A0AAP0DML7</accession>
<evidence type="ECO:0000256" key="1">
    <source>
        <dbReference type="SAM" id="MobiDB-lite"/>
    </source>
</evidence>
<sequence>MAISTSASRVILPSQCRSDPAFSGATPRPNGARFSPKLGHASVKRPFGTSSLILRFPPNFVRQLSNKAQRNCSNIGVAQIVAASWSNNQPLSSAAEGKAAASSAVSVSVGEDVVNSSKNSLGCCNGSDSIQFEDMENVRKPSFLSGDGSLAIHAATDHRF</sequence>